<dbReference type="SUPFAM" id="SSF88946">
    <property type="entry name" value="Sigma2 domain of RNA polymerase sigma factors"/>
    <property type="match status" value="1"/>
</dbReference>
<feature type="domain" description="RNA polymerase sigma-70 region 2" evidence="6">
    <location>
        <begin position="11"/>
        <end position="76"/>
    </location>
</feature>
<dbReference type="Gene3D" id="1.10.1740.10">
    <property type="match status" value="1"/>
</dbReference>
<dbReference type="PANTHER" id="PTHR43133:SF50">
    <property type="entry name" value="ECF RNA POLYMERASE SIGMA FACTOR SIGM"/>
    <property type="match status" value="1"/>
</dbReference>
<feature type="domain" description="RNA polymerase sigma factor 70 region 4 type 2" evidence="7">
    <location>
        <begin position="99"/>
        <end position="151"/>
    </location>
</feature>
<evidence type="ECO:0000256" key="2">
    <source>
        <dbReference type="ARBA" id="ARBA00023015"/>
    </source>
</evidence>
<name>A0A0A1DMH4_NOCSI</name>
<evidence type="ECO:0000256" key="1">
    <source>
        <dbReference type="ARBA" id="ARBA00010641"/>
    </source>
</evidence>
<dbReference type="GO" id="GO:0016987">
    <property type="term" value="F:sigma factor activity"/>
    <property type="evidence" value="ECO:0007669"/>
    <property type="project" value="UniProtKB-KW"/>
</dbReference>
<dbReference type="AlphaFoldDB" id="A0A0A1DMH4"/>
<dbReference type="KEGG" id="psim:KR76_06985"/>
<keyword evidence="4" id="KW-0238">DNA-binding</keyword>
<proteinExistence type="inferred from homology"/>
<dbReference type="PANTHER" id="PTHR43133">
    <property type="entry name" value="RNA POLYMERASE ECF-TYPE SIGMA FACTO"/>
    <property type="match status" value="1"/>
</dbReference>
<dbReference type="InterPro" id="IPR036388">
    <property type="entry name" value="WH-like_DNA-bd_sf"/>
</dbReference>
<dbReference type="HOGENOM" id="CLU_047691_15_5_11"/>
<dbReference type="Pfam" id="PF08281">
    <property type="entry name" value="Sigma70_r4_2"/>
    <property type="match status" value="1"/>
</dbReference>
<sequence>MEASDFDDFYAASFRRVTGQVYAMIGDLDEATECTQEAFARAWAHRRKLDKAEYPEAWVRTTAYRLAVSRWRRRKRGERAPDRALQDVRAAAAVDESHVALVAALKQLPEAQRQALVLHHIADLPVHQVAAEVGVPEGTIKARLSRGRTALAALLADESGLAGGGVTHA</sequence>
<comment type="similarity">
    <text evidence="1">Belongs to the sigma-70 factor family. ECF subfamily.</text>
</comment>
<dbReference type="STRING" id="2045.KR76_06985"/>
<keyword evidence="2" id="KW-0805">Transcription regulation</keyword>
<dbReference type="SUPFAM" id="SSF88659">
    <property type="entry name" value="Sigma3 and sigma4 domains of RNA polymerase sigma factors"/>
    <property type="match status" value="1"/>
</dbReference>
<dbReference type="GO" id="GO:0006352">
    <property type="term" value="P:DNA-templated transcription initiation"/>
    <property type="evidence" value="ECO:0007669"/>
    <property type="project" value="InterPro"/>
</dbReference>
<evidence type="ECO:0000256" key="4">
    <source>
        <dbReference type="ARBA" id="ARBA00023125"/>
    </source>
</evidence>
<dbReference type="InterPro" id="IPR007627">
    <property type="entry name" value="RNA_pol_sigma70_r2"/>
</dbReference>
<dbReference type="EMBL" id="CP009896">
    <property type="protein sequence ID" value="AIY16575.1"/>
    <property type="molecule type" value="Genomic_DNA"/>
</dbReference>
<evidence type="ECO:0000256" key="5">
    <source>
        <dbReference type="ARBA" id="ARBA00023163"/>
    </source>
</evidence>
<dbReference type="OrthoDB" id="3777963at2"/>
<dbReference type="eggNOG" id="COG1595">
    <property type="taxonomic scope" value="Bacteria"/>
</dbReference>
<dbReference type="CDD" id="cd06171">
    <property type="entry name" value="Sigma70_r4"/>
    <property type="match status" value="1"/>
</dbReference>
<dbReference type="InterPro" id="IPR013325">
    <property type="entry name" value="RNA_pol_sigma_r2"/>
</dbReference>
<dbReference type="GeneID" id="96608680"/>
<keyword evidence="3" id="KW-0731">Sigma factor</keyword>
<evidence type="ECO:0000256" key="3">
    <source>
        <dbReference type="ARBA" id="ARBA00023082"/>
    </source>
</evidence>
<dbReference type="InterPro" id="IPR013249">
    <property type="entry name" value="RNA_pol_sigma70_r4_t2"/>
</dbReference>
<keyword evidence="5" id="KW-0804">Transcription</keyword>
<dbReference type="Gene3D" id="1.10.10.10">
    <property type="entry name" value="Winged helix-like DNA-binding domain superfamily/Winged helix DNA-binding domain"/>
    <property type="match status" value="1"/>
</dbReference>
<dbReference type="InterPro" id="IPR039425">
    <property type="entry name" value="RNA_pol_sigma-70-like"/>
</dbReference>
<dbReference type="RefSeq" id="WP_038677412.1">
    <property type="nucleotide sequence ID" value="NZ_BJMC01000017.1"/>
</dbReference>
<dbReference type="InterPro" id="IPR013324">
    <property type="entry name" value="RNA_pol_sigma_r3/r4-like"/>
</dbReference>
<evidence type="ECO:0000313" key="9">
    <source>
        <dbReference type="Proteomes" id="UP000030300"/>
    </source>
</evidence>
<reference evidence="8 9" key="1">
    <citation type="journal article" date="2015" name="Genome Announc.">
        <title>Complete Genome Sequence of Steroid-Transforming Nocardioides simplex VKM Ac-2033D.</title>
        <authorList>
            <person name="Shtratnikova V.Y."/>
            <person name="Schelkunov M.I."/>
            <person name="Pekov Y.A."/>
            <person name="Fokina V.V."/>
            <person name="Logacheva M.D."/>
            <person name="Sokolov S.L."/>
            <person name="Bragin E.Y."/>
            <person name="Ashapkin V.V."/>
            <person name="Donova M.V."/>
        </authorList>
    </citation>
    <scope>NUCLEOTIDE SEQUENCE [LARGE SCALE GENOMIC DNA]</scope>
    <source>
        <strain evidence="8 9">VKM Ac-2033D</strain>
    </source>
</reference>
<evidence type="ECO:0000259" key="7">
    <source>
        <dbReference type="Pfam" id="PF08281"/>
    </source>
</evidence>
<dbReference type="Proteomes" id="UP000030300">
    <property type="component" value="Chromosome"/>
</dbReference>
<organism evidence="8 9">
    <name type="scientific">Nocardioides simplex</name>
    <name type="common">Arthrobacter simplex</name>
    <dbReference type="NCBI Taxonomy" id="2045"/>
    <lineage>
        <taxon>Bacteria</taxon>
        <taxon>Bacillati</taxon>
        <taxon>Actinomycetota</taxon>
        <taxon>Actinomycetes</taxon>
        <taxon>Propionibacteriales</taxon>
        <taxon>Nocardioidaceae</taxon>
        <taxon>Pimelobacter</taxon>
    </lineage>
</organism>
<dbReference type="NCBIfam" id="TIGR02937">
    <property type="entry name" value="sigma70-ECF"/>
    <property type="match status" value="1"/>
</dbReference>
<dbReference type="InterPro" id="IPR014284">
    <property type="entry name" value="RNA_pol_sigma-70_dom"/>
</dbReference>
<dbReference type="Pfam" id="PF04542">
    <property type="entry name" value="Sigma70_r2"/>
    <property type="match status" value="1"/>
</dbReference>
<dbReference type="GO" id="GO:0003677">
    <property type="term" value="F:DNA binding"/>
    <property type="evidence" value="ECO:0007669"/>
    <property type="project" value="UniProtKB-KW"/>
</dbReference>
<protein>
    <submittedName>
        <fullName evidence="8">Putative ECF sigma factor</fullName>
    </submittedName>
</protein>
<accession>A0A0A1DMH4</accession>
<keyword evidence="9" id="KW-1185">Reference proteome</keyword>
<evidence type="ECO:0000313" key="8">
    <source>
        <dbReference type="EMBL" id="AIY16575.1"/>
    </source>
</evidence>
<evidence type="ECO:0000259" key="6">
    <source>
        <dbReference type="Pfam" id="PF04542"/>
    </source>
</evidence>
<gene>
    <name evidence="8" type="ORF">KR76_06985</name>
</gene>